<evidence type="ECO:0000256" key="4">
    <source>
        <dbReference type="ARBA" id="ARBA00022989"/>
    </source>
</evidence>
<dbReference type="PANTHER" id="PTHR30093:SF44">
    <property type="entry name" value="TYPE II SECRETION SYSTEM CORE PROTEIN G"/>
    <property type="match status" value="1"/>
</dbReference>
<dbReference type="RefSeq" id="WP_106303662.1">
    <property type="nucleotide sequence ID" value="NZ_PVWO01000100.1"/>
</dbReference>
<dbReference type="Pfam" id="PF07963">
    <property type="entry name" value="N_methyl"/>
    <property type="match status" value="1"/>
</dbReference>
<accession>A0A2T1GH12</accession>
<dbReference type="InterPro" id="IPR012902">
    <property type="entry name" value="N_methyl_site"/>
</dbReference>
<evidence type="ECO:0000256" key="3">
    <source>
        <dbReference type="ARBA" id="ARBA00022692"/>
    </source>
</evidence>
<comment type="caution">
    <text evidence="7">The sequence shown here is derived from an EMBL/GenBank/DDBJ whole genome shotgun (WGS) entry which is preliminary data.</text>
</comment>
<dbReference type="PROSITE" id="PS00409">
    <property type="entry name" value="PROKAR_NTER_METHYL"/>
    <property type="match status" value="1"/>
</dbReference>
<dbReference type="Gene3D" id="3.30.700.10">
    <property type="entry name" value="Glycoprotein, Type 4 Pilin"/>
    <property type="match status" value="1"/>
</dbReference>
<dbReference type="AlphaFoldDB" id="A0A2T1GH12"/>
<evidence type="ECO:0000313" key="8">
    <source>
        <dbReference type="Proteomes" id="UP000238937"/>
    </source>
</evidence>
<keyword evidence="4 6" id="KW-1133">Transmembrane helix</keyword>
<keyword evidence="5 6" id="KW-0472">Membrane</keyword>
<dbReference type="GO" id="GO:0016020">
    <property type="term" value="C:membrane"/>
    <property type="evidence" value="ECO:0007669"/>
    <property type="project" value="UniProtKB-SubCell"/>
</dbReference>
<protein>
    <submittedName>
        <fullName evidence="7">Prepilin-type cleavage/methylation domain-containing protein</fullName>
    </submittedName>
</protein>
<feature type="transmembrane region" description="Helical" evidence="6">
    <location>
        <begin position="25"/>
        <end position="47"/>
    </location>
</feature>
<sequence>MRTELQAKFIQFINNRKQSEKGFTLVELLVVIIIIGILAAVALPNFLNQNAKAKQSEAKQNVSAINRVQTSLRTEKTAFTSTFDVLAIGALAGNSDTASTVNYTYTLTGTIDTATVIAQSKDTSLKSYTGGNFRYTNTASQSTVVSAVCETLQPGTDTAVVPTFAEAAGVATTTCGTAFTQLGT</sequence>
<evidence type="ECO:0000313" key="7">
    <source>
        <dbReference type="EMBL" id="PSB56954.1"/>
    </source>
</evidence>
<dbReference type="EMBL" id="PVWO01000100">
    <property type="protein sequence ID" value="PSB56954.1"/>
    <property type="molecule type" value="Genomic_DNA"/>
</dbReference>
<dbReference type="Pfam" id="PF16734">
    <property type="entry name" value="Pilin_GH"/>
    <property type="match status" value="1"/>
</dbReference>
<name>A0A2T1GH12_9CYAN</name>
<dbReference type="OrthoDB" id="467711at2"/>
<dbReference type="InterPro" id="IPR045584">
    <property type="entry name" value="Pilin-like"/>
</dbReference>
<proteinExistence type="predicted"/>
<comment type="subcellular location">
    <subcellularLocation>
        <location evidence="1">Membrane</location>
        <topology evidence="1">Single-pass membrane protein</topology>
    </subcellularLocation>
</comment>
<dbReference type="SUPFAM" id="SSF54523">
    <property type="entry name" value="Pili subunits"/>
    <property type="match status" value="1"/>
</dbReference>
<dbReference type="Proteomes" id="UP000238937">
    <property type="component" value="Unassembled WGS sequence"/>
</dbReference>
<evidence type="ECO:0000256" key="6">
    <source>
        <dbReference type="SAM" id="Phobius"/>
    </source>
</evidence>
<dbReference type="NCBIfam" id="TIGR02532">
    <property type="entry name" value="IV_pilin_GFxxxE"/>
    <property type="match status" value="1"/>
</dbReference>
<keyword evidence="2" id="KW-0488">Methylation</keyword>
<gene>
    <name evidence="7" type="ORF">C7B77_10120</name>
</gene>
<evidence type="ECO:0000256" key="2">
    <source>
        <dbReference type="ARBA" id="ARBA00022481"/>
    </source>
</evidence>
<organism evidence="7 8">
    <name type="scientific">Chamaesiphon polymorphus CCALA 037</name>
    <dbReference type="NCBI Taxonomy" id="2107692"/>
    <lineage>
        <taxon>Bacteria</taxon>
        <taxon>Bacillati</taxon>
        <taxon>Cyanobacteriota</taxon>
        <taxon>Cyanophyceae</taxon>
        <taxon>Gomontiellales</taxon>
        <taxon>Chamaesiphonaceae</taxon>
        <taxon>Chamaesiphon</taxon>
    </lineage>
</organism>
<reference evidence="7 8" key="1">
    <citation type="submission" date="2018-03" db="EMBL/GenBank/DDBJ databases">
        <title>The ancient ancestry and fast evolution of plastids.</title>
        <authorList>
            <person name="Moore K.R."/>
            <person name="Magnabosco C."/>
            <person name="Momper L."/>
            <person name="Gold D.A."/>
            <person name="Bosak T."/>
            <person name="Fournier G.P."/>
        </authorList>
    </citation>
    <scope>NUCLEOTIDE SEQUENCE [LARGE SCALE GENOMIC DNA]</scope>
    <source>
        <strain evidence="7 8">CCALA 037</strain>
    </source>
</reference>
<dbReference type="InterPro" id="IPR031975">
    <property type="entry name" value="Pilin_GH"/>
</dbReference>
<evidence type="ECO:0000256" key="5">
    <source>
        <dbReference type="ARBA" id="ARBA00023136"/>
    </source>
</evidence>
<keyword evidence="8" id="KW-1185">Reference proteome</keyword>
<dbReference type="PANTHER" id="PTHR30093">
    <property type="entry name" value="GENERAL SECRETION PATHWAY PROTEIN G"/>
    <property type="match status" value="1"/>
</dbReference>
<evidence type="ECO:0000256" key="1">
    <source>
        <dbReference type="ARBA" id="ARBA00004167"/>
    </source>
</evidence>
<keyword evidence="3 6" id="KW-0812">Transmembrane</keyword>